<accession>A0A5A5TZD4</accession>
<keyword evidence="1" id="KW-0472">Membrane</keyword>
<feature type="domain" description="Acyltransferase 3" evidence="2">
    <location>
        <begin position="8"/>
        <end position="335"/>
    </location>
</feature>
<reference evidence="3 4" key="1">
    <citation type="submission" date="2019-04" db="EMBL/GenBank/DDBJ databases">
        <title>A pseudo-fructophilic Leuconostoc citreum strain F192-5 isolated from peel of satsuma mandarin: the first report for isolation and characterization of strain-dependent fructophilic-like characteristics.</title>
        <authorList>
            <person name="Maeno S."/>
            <person name="Tanizawa Y."/>
            <person name="Kajikawa A."/>
            <person name="Kanesaki Y."/>
            <person name="Kubota E."/>
            <person name="Arita M."/>
            <person name="Leon D."/>
            <person name="Endo A."/>
        </authorList>
    </citation>
    <scope>NUCLEOTIDE SEQUENCE [LARGE SCALE GENOMIC DNA]</scope>
    <source>
        <strain evidence="3 4">F192-5</strain>
    </source>
</reference>
<feature type="transmembrane region" description="Helical" evidence="1">
    <location>
        <begin position="156"/>
        <end position="174"/>
    </location>
</feature>
<proteinExistence type="predicted"/>
<protein>
    <recommendedName>
        <fullName evidence="2">Acyltransferase 3 domain-containing protein</fullName>
    </recommendedName>
</protein>
<evidence type="ECO:0000259" key="2">
    <source>
        <dbReference type="Pfam" id="PF01757"/>
    </source>
</evidence>
<name>A0A5A5TZD4_LEUCI</name>
<keyword evidence="1" id="KW-1133">Transmembrane helix</keyword>
<sequence>MNNRYDVLDIFKLIAAIFVVGIHIWPLPNPESNIVLFLGIGRFAVPFFLLTSGFLVHKKLMTLPSLVERKQYTWHYLKRLFKFYLAWWLLYLWLIPLDWSGHFRFKGEHGLRLVWSLFKKYILNFFTGSTFQGSWYISATILGGIIVFVLLNRLNVLSQTAIGTIWLAILLIVLLKGKNIPMVMTTLKHIPNFLPAESFLVAVPFLIFGRFIAEYEGFFRRIPILLLTVSIMLIQLLTVKEVFHWRAAGTTLSTEQFIFVDLLAVSVLLLAINVAVRQITIPCSNDIRRLSSFVYMGQFGLIVLTAILHNRFAINMSGWTKFSLVLTALMLLFSLSYALQKNTRLKLIRYLW</sequence>
<feature type="transmembrane region" description="Helical" evidence="1">
    <location>
        <begin position="76"/>
        <end position="95"/>
    </location>
</feature>
<keyword evidence="1" id="KW-0812">Transmembrane</keyword>
<evidence type="ECO:0000256" key="1">
    <source>
        <dbReference type="SAM" id="Phobius"/>
    </source>
</evidence>
<evidence type="ECO:0000313" key="3">
    <source>
        <dbReference type="EMBL" id="GDZ83578.1"/>
    </source>
</evidence>
<feature type="transmembrane region" description="Helical" evidence="1">
    <location>
        <begin position="7"/>
        <end position="28"/>
    </location>
</feature>
<dbReference type="Proteomes" id="UP000323274">
    <property type="component" value="Unassembled WGS sequence"/>
</dbReference>
<dbReference type="AlphaFoldDB" id="A0A5A5TZD4"/>
<dbReference type="InterPro" id="IPR002656">
    <property type="entry name" value="Acyl_transf_3_dom"/>
</dbReference>
<feature type="transmembrane region" description="Helical" evidence="1">
    <location>
        <begin position="34"/>
        <end position="56"/>
    </location>
</feature>
<dbReference type="RefSeq" id="WP_004904769.1">
    <property type="nucleotide sequence ID" value="NZ_BJJW01000005.1"/>
</dbReference>
<gene>
    <name evidence="3" type="ORF">LCIT_08200</name>
</gene>
<feature type="transmembrane region" description="Helical" evidence="1">
    <location>
        <begin position="194"/>
        <end position="212"/>
    </location>
</feature>
<feature type="transmembrane region" description="Helical" evidence="1">
    <location>
        <begin position="318"/>
        <end position="339"/>
    </location>
</feature>
<feature type="transmembrane region" description="Helical" evidence="1">
    <location>
        <begin position="292"/>
        <end position="312"/>
    </location>
</feature>
<organism evidence="3 4">
    <name type="scientific">Leuconostoc citreum</name>
    <dbReference type="NCBI Taxonomy" id="33964"/>
    <lineage>
        <taxon>Bacteria</taxon>
        <taxon>Bacillati</taxon>
        <taxon>Bacillota</taxon>
        <taxon>Bacilli</taxon>
        <taxon>Lactobacillales</taxon>
        <taxon>Lactobacillaceae</taxon>
        <taxon>Leuconostoc</taxon>
    </lineage>
</organism>
<evidence type="ECO:0000313" key="4">
    <source>
        <dbReference type="Proteomes" id="UP000323274"/>
    </source>
</evidence>
<comment type="caution">
    <text evidence="3">The sequence shown here is derived from an EMBL/GenBank/DDBJ whole genome shotgun (WGS) entry which is preliminary data.</text>
</comment>
<feature type="transmembrane region" description="Helical" evidence="1">
    <location>
        <begin position="257"/>
        <end position="280"/>
    </location>
</feature>
<dbReference type="EMBL" id="BJJW01000005">
    <property type="protein sequence ID" value="GDZ83578.1"/>
    <property type="molecule type" value="Genomic_DNA"/>
</dbReference>
<dbReference type="Pfam" id="PF01757">
    <property type="entry name" value="Acyl_transf_3"/>
    <property type="match status" value="1"/>
</dbReference>
<dbReference type="GO" id="GO:0016747">
    <property type="term" value="F:acyltransferase activity, transferring groups other than amino-acyl groups"/>
    <property type="evidence" value="ECO:0007669"/>
    <property type="project" value="InterPro"/>
</dbReference>
<feature type="transmembrane region" description="Helical" evidence="1">
    <location>
        <begin position="133"/>
        <end position="151"/>
    </location>
</feature>
<feature type="transmembrane region" description="Helical" evidence="1">
    <location>
        <begin position="224"/>
        <end position="245"/>
    </location>
</feature>